<proteinExistence type="predicted"/>
<organism evidence="1 2">
    <name type="scientific">Caenorhabditis angaria</name>
    <dbReference type="NCBI Taxonomy" id="860376"/>
    <lineage>
        <taxon>Eukaryota</taxon>
        <taxon>Metazoa</taxon>
        <taxon>Ecdysozoa</taxon>
        <taxon>Nematoda</taxon>
        <taxon>Chromadorea</taxon>
        <taxon>Rhabditida</taxon>
        <taxon>Rhabditina</taxon>
        <taxon>Rhabditomorpha</taxon>
        <taxon>Rhabditoidea</taxon>
        <taxon>Rhabditidae</taxon>
        <taxon>Peloderinae</taxon>
        <taxon>Caenorhabditis</taxon>
    </lineage>
</organism>
<sequence>MDVLKNAYEITKNWSNEYVKALVTKLVHRNKITEKFKNSKIEDVQKLLKILFEDESNEMLGYYNSEDNFLMNLWALQMFSNSMLYFDCRLNFEKKSFNVMDMKNVPFLTKHEMIVMFFGRLKRENLPSHRLSDLMGKSTLRKIARSLKESNESHEMIPGMLFDANINQFVEYYISGYPKNLEFVEIHQITRLFDSNCDSDLMLEAVLVIHQETLSCSISEKQDYYSKVYRDLSYWKEVIPKFFEENNWFHEKYPVVQGLYETHKEGDESKFLIAKELENALEIAMRKRYSKPFPKGLISIETEEERKLGILLSTCRCS</sequence>
<evidence type="ECO:0000313" key="2">
    <source>
        <dbReference type="Proteomes" id="UP001152747"/>
    </source>
</evidence>
<dbReference type="AlphaFoldDB" id="A0A9P1IL61"/>
<name>A0A9P1IL61_9PELO</name>
<gene>
    <name evidence="1" type="ORF">CAMP_LOCUS10241</name>
</gene>
<comment type="caution">
    <text evidence="1">The sequence shown here is derived from an EMBL/GenBank/DDBJ whole genome shotgun (WGS) entry which is preliminary data.</text>
</comment>
<accession>A0A9P1IL61</accession>
<dbReference type="EMBL" id="CANHGI010000004">
    <property type="protein sequence ID" value="CAI5447604.1"/>
    <property type="molecule type" value="Genomic_DNA"/>
</dbReference>
<dbReference type="Proteomes" id="UP001152747">
    <property type="component" value="Unassembled WGS sequence"/>
</dbReference>
<protein>
    <submittedName>
        <fullName evidence="1">Uncharacterized protein</fullName>
    </submittedName>
</protein>
<keyword evidence="2" id="KW-1185">Reference proteome</keyword>
<reference evidence="1" key="1">
    <citation type="submission" date="2022-11" db="EMBL/GenBank/DDBJ databases">
        <authorList>
            <person name="Kikuchi T."/>
        </authorList>
    </citation>
    <scope>NUCLEOTIDE SEQUENCE</scope>
    <source>
        <strain evidence="1">PS1010</strain>
    </source>
</reference>
<evidence type="ECO:0000313" key="1">
    <source>
        <dbReference type="EMBL" id="CAI5447604.1"/>
    </source>
</evidence>